<evidence type="ECO:0000313" key="1">
    <source>
        <dbReference type="EMBL" id="KAK7072153.1"/>
    </source>
</evidence>
<name>A0AAN8X0W8_HALRR</name>
<protein>
    <submittedName>
        <fullName evidence="1">Uncharacterized protein</fullName>
    </submittedName>
</protein>
<proteinExistence type="predicted"/>
<reference evidence="1 3" key="1">
    <citation type="submission" date="2023-11" db="EMBL/GenBank/DDBJ databases">
        <title>Halocaridina rubra genome assembly.</title>
        <authorList>
            <person name="Smith C."/>
        </authorList>
    </citation>
    <scope>NUCLEOTIDE SEQUENCE [LARGE SCALE GENOMIC DNA]</scope>
    <source>
        <strain evidence="1">EP-1</strain>
        <tissue evidence="1">Whole</tissue>
    </source>
</reference>
<evidence type="ECO:0000313" key="3">
    <source>
        <dbReference type="Proteomes" id="UP001381693"/>
    </source>
</evidence>
<dbReference type="EMBL" id="JAXCGZ010000368">
    <property type="protein sequence ID" value="KAK7086110.1"/>
    <property type="molecule type" value="Genomic_DNA"/>
</dbReference>
<dbReference type="Proteomes" id="UP001381693">
    <property type="component" value="Unassembled WGS sequence"/>
</dbReference>
<evidence type="ECO:0000313" key="2">
    <source>
        <dbReference type="EMBL" id="KAK7086110.1"/>
    </source>
</evidence>
<gene>
    <name evidence="1" type="ORF">SK128_005058</name>
    <name evidence="2" type="ORF">SK128_017298</name>
</gene>
<comment type="caution">
    <text evidence="1">The sequence shown here is derived from an EMBL/GenBank/DDBJ whole genome shotgun (WGS) entry which is preliminary data.</text>
</comment>
<organism evidence="1 3">
    <name type="scientific">Halocaridina rubra</name>
    <name type="common">Hawaiian red shrimp</name>
    <dbReference type="NCBI Taxonomy" id="373956"/>
    <lineage>
        <taxon>Eukaryota</taxon>
        <taxon>Metazoa</taxon>
        <taxon>Ecdysozoa</taxon>
        <taxon>Arthropoda</taxon>
        <taxon>Crustacea</taxon>
        <taxon>Multicrustacea</taxon>
        <taxon>Malacostraca</taxon>
        <taxon>Eumalacostraca</taxon>
        <taxon>Eucarida</taxon>
        <taxon>Decapoda</taxon>
        <taxon>Pleocyemata</taxon>
        <taxon>Caridea</taxon>
        <taxon>Atyoidea</taxon>
        <taxon>Atyidae</taxon>
        <taxon>Halocaridina</taxon>
    </lineage>
</organism>
<sequence>MDRSYKKPERTCEGEEVKDFSDFLATIGFGKWQLMTFLLPALGKHYKKGKIKIRSACLRGD</sequence>
<dbReference type="AlphaFoldDB" id="A0AAN8X0W8"/>
<keyword evidence="3" id="KW-1185">Reference proteome</keyword>
<accession>A0AAN8X0W8</accession>
<dbReference type="EMBL" id="JAXCGZ010013642">
    <property type="protein sequence ID" value="KAK7072153.1"/>
    <property type="molecule type" value="Genomic_DNA"/>
</dbReference>